<comment type="caution">
    <text evidence="1">The sequence shown here is derived from an EMBL/GenBank/DDBJ whole genome shotgun (WGS) entry which is preliminary data.</text>
</comment>
<dbReference type="AlphaFoldDB" id="A0A6A5ARJ1"/>
<protein>
    <submittedName>
        <fullName evidence="1">Uncharacterized protein</fullName>
    </submittedName>
</protein>
<evidence type="ECO:0000313" key="1">
    <source>
        <dbReference type="EMBL" id="KAF0756927.1"/>
    </source>
</evidence>
<proteinExistence type="predicted"/>
<dbReference type="VEuPathDB" id="FungiDB:H257_02627"/>
<feature type="non-terminal residue" evidence="1">
    <location>
        <position position="182"/>
    </location>
</feature>
<sequence>MLSRQTTPQTSYHYSVETVRELRKLMDKAGHLSATTITLMQQRDIVPSYDIEHVVKQLAVPFERLPGNVQYVSIYLHGNDVEDSDVPYEPYDGGDSSSGVGEDATASYSFTHAFTFVCPMGAGSAFTFDEPDRLSKSFSASSLQSVDTLNSPMMISPRQSHPKDDTMLHSTVLSRSRHLFYQ</sequence>
<name>A0A6A5ARJ1_APHAT</name>
<reference evidence="1 2" key="1">
    <citation type="submission" date="2019-06" db="EMBL/GenBank/DDBJ databases">
        <title>Genomics analysis of Aphanomyces spp. identifies a new class of oomycete effector associated with host adaptation.</title>
        <authorList>
            <person name="Gaulin E."/>
        </authorList>
    </citation>
    <scope>NUCLEOTIDE SEQUENCE [LARGE SCALE GENOMIC DNA]</scope>
    <source>
        <strain evidence="1 2">E</strain>
    </source>
</reference>
<organism evidence="1 2">
    <name type="scientific">Aphanomyces astaci</name>
    <name type="common">Crayfish plague agent</name>
    <dbReference type="NCBI Taxonomy" id="112090"/>
    <lineage>
        <taxon>Eukaryota</taxon>
        <taxon>Sar</taxon>
        <taxon>Stramenopiles</taxon>
        <taxon>Oomycota</taxon>
        <taxon>Saprolegniomycetes</taxon>
        <taxon>Saprolegniales</taxon>
        <taxon>Verrucalvaceae</taxon>
        <taxon>Aphanomyces</taxon>
    </lineage>
</organism>
<dbReference type="Proteomes" id="UP000469452">
    <property type="component" value="Unassembled WGS sequence"/>
</dbReference>
<gene>
    <name evidence="1" type="ORF">AaE_004437</name>
</gene>
<evidence type="ECO:0000313" key="2">
    <source>
        <dbReference type="Proteomes" id="UP000469452"/>
    </source>
</evidence>
<dbReference type="EMBL" id="VJMI01010099">
    <property type="protein sequence ID" value="KAF0756927.1"/>
    <property type="molecule type" value="Genomic_DNA"/>
</dbReference>
<accession>A0A6A5ARJ1</accession>